<dbReference type="Proteomes" id="UP000199656">
    <property type="component" value="Unassembled WGS sequence"/>
</dbReference>
<dbReference type="STRING" id="408074.SAMN05660909_00709"/>
<keyword evidence="1 2" id="KW-0472">Membrane</keyword>
<feature type="transmembrane region" description="Helical" evidence="2">
    <location>
        <begin position="16"/>
        <end position="38"/>
    </location>
</feature>
<keyword evidence="1" id="KW-1003">Cell membrane</keyword>
<keyword evidence="2" id="KW-1133">Transmembrane helix</keyword>
<sequence>MAQSGKSSAKKSKPSYLYSIVGVALVLFLLGTLGLVVIHANKLSMYFKESIEIQVILRDNVKEQQALTLRDSISHKPYIKSIEYVSKDMAAERFKKEFREDFLTLLQYNPLYSSINIRANARYVNNDSLKIIENNLLQQNIVREVSYQRSLVSKLNENVNKIGLVILLISALLCLAVIFLIDNTIRLAMFSNRFLIKTMQMVGATRWFIAKPFDMRSIVNGAISAVIAIACLLGLMSAADKVLPELAGLRDNVMIGLLFVGMILIGICISLVSTHRAVMKYLRLKLDDLY</sequence>
<dbReference type="Gene3D" id="3.30.70.3040">
    <property type="match status" value="1"/>
</dbReference>
<feature type="domain" description="FtsX extracellular" evidence="3">
    <location>
        <begin position="51"/>
        <end position="145"/>
    </location>
</feature>
<proteinExistence type="inferred from homology"/>
<dbReference type="EMBL" id="FNRL01000002">
    <property type="protein sequence ID" value="SEA06949.1"/>
    <property type="molecule type" value="Genomic_DNA"/>
</dbReference>
<dbReference type="PIRSF" id="PIRSF003097">
    <property type="entry name" value="FtsX"/>
    <property type="match status" value="1"/>
</dbReference>
<gene>
    <name evidence="4" type="ORF">SAMN05660909_00709</name>
</gene>
<dbReference type="InterPro" id="IPR004513">
    <property type="entry name" value="FtsX"/>
</dbReference>
<dbReference type="AlphaFoldDB" id="A0A1H3Y5N4"/>
<evidence type="ECO:0000256" key="1">
    <source>
        <dbReference type="PIRNR" id="PIRNR003097"/>
    </source>
</evidence>
<dbReference type="PANTHER" id="PTHR47755:SF1">
    <property type="entry name" value="CELL DIVISION PROTEIN FTSX"/>
    <property type="match status" value="1"/>
</dbReference>
<feature type="transmembrane region" description="Helical" evidence="2">
    <location>
        <begin position="218"/>
        <end position="238"/>
    </location>
</feature>
<keyword evidence="1 4" id="KW-0132">Cell division</keyword>
<keyword evidence="5" id="KW-1185">Reference proteome</keyword>
<accession>A0A1H3Y5N4</accession>
<organism evidence="4 5">
    <name type="scientific">Chitinophaga terrae</name>
    <name type="common">ex Kim and Jung 2007</name>
    <dbReference type="NCBI Taxonomy" id="408074"/>
    <lineage>
        <taxon>Bacteria</taxon>
        <taxon>Pseudomonadati</taxon>
        <taxon>Bacteroidota</taxon>
        <taxon>Chitinophagia</taxon>
        <taxon>Chitinophagales</taxon>
        <taxon>Chitinophagaceae</taxon>
        <taxon>Chitinophaga</taxon>
    </lineage>
</organism>
<dbReference type="RefSeq" id="WP_089758748.1">
    <property type="nucleotide sequence ID" value="NZ_BKAT01000022.1"/>
</dbReference>
<dbReference type="PANTHER" id="PTHR47755">
    <property type="entry name" value="CELL DIVISION PROTEIN FTSX"/>
    <property type="match status" value="1"/>
</dbReference>
<dbReference type="GO" id="GO:0051301">
    <property type="term" value="P:cell division"/>
    <property type="evidence" value="ECO:0007669"/>
    <property type="project" value="UniProtKB-KW"/>
</dbReference>
<feature type="transmembrane region" description="Helical" evidence="2">
    <location>
        <begin position="162"/>
        <end position="181"/>
    </location>
</feature>
<keyword evidence="1" id="KW-0131">Cell cycle</keyword>
<evidence type="ECO:0000259" key="3">
    <source>
        <dbReference type="Pfam" id="PF18075"/>
    </source>
</evidence>
<protein>
    <recommendedName>
        <fullName evidence="1">Cell division protein FtsX</fullName>
    </recommendedName>
</protein>
<feature type="transmembrane region" description="Helical" evidence="2">
    <location>
        <begin position="253"/>
        <end position="273"/>
    </location>
</feature>
<dbReference type="GO" id="GO:0016020">
    <property type="term" value="C:membrane"/>
    <property type="evidence" value="ECO:0007669"/>
    <property type="project" value="InterPro"/>
</dbReference>
<comment type="similarity">
    <text evidence="1">Belongs to the ABC-4 integral membrane protein family. FtsX subfamily.</text>
</comment>
<dbReference type="OrthoDB" id="9813411at2"/>
<dbReference type="Pfam" id="PF18075">
    <property type="entry name" value="FtsX_ECD"/>
    <property type="match status" value="1"/>
</dbReference>
<reference evidence="5" key="1">
    <citation type="submission" date="2016-10" db="EMBL/GenBank/DDBJ databases">
        <authorList>
            <person name="Varghese N."/>
            <person name="Submissions S."/>
        </authorList>
    </citation>
    <scope>NUCLEOTIDE SEQUENCE [LARGE SCALE GENOMIC DNA]</scope>
    <source>
        <strain evidence="5">DSM 23920</strain>
    </source>
</reference>
<keyword evidence="2" id="KW-0812">Transmembrane</keyword>
<dbReference type="InterPro" id="IPR040690">
    <property type="entry name" value="FtsX_ECD"/>
</dbReference>
<evidence type="ECO:0000313" key="5">
    <source>
        <dbReference type="Proteomes" id="UP000199656"/>
    </source>
</evidence>
<evidence type="ECO:0000313" key="4">
    <source>
        <dbReference type="EMBL" id="SEA06949.1"/>
    </source>
</evidence>
<name>A0A1H3Y5N4_9BACT</name>
<evidence type="ECO:0000256" key="2">
    <source>
        <dbReference type="SAM" id="Phobius"/>
    </source>
</evidence>